<keyword evidence="3" id="KW-0813">Transport</keyword>
<evidence type="ECO:0000313" key="21">
    <source>
        <dbReference type="Proteomes" id="UP001589755"/>
    </source>
</evidence>
<sequence>MLSACSRSQSALAPGGPQAREIGLLGWTMFTGGALIFVLVVALTAVAIVVPQERRRWLADGRIVMAGGIALPVLVLSALLGYGLFVARGQLNPGEPALRIEVVGEQWWWRVRYLDGSGGVRFVTANEIRIPIDQPIEFLLTSADVIHSFWAPSLAGKLDMIPGKVNSYTFSADKPGVYRGQCAEYCGAQHALMAFYVVAMEPEAFETWASHQTAPSEQPVTDELRSGQELFIANGCGACHTVRGTSARGEIGPDLTHVGGRLSIGAGTLPTNKGTLAGWVASTQHLKPEVFMPSFGNLEGKELRAIAAYLESLE</sequence>
<dbReference type="PROSITE" id="PS51007">
    <property type="entry name" value="CYTC"/>
    <property type="match status" value="1"/>
</dbReference>
<keyword evidence="6 17" id="KW-0812">Transmembrane</keyword>
<dbReference type="PANTHER" id="PTHR22888:SF9">
    <property type="entry name" value="CYTOCHROME C OXIDASE SUBUNIT 2"/>
    <property type="match status" value="1"/>
</dbReference>
<evidence type="ECO:0000256" key="12">
    <source>
        <dbReference type="ARBA" id="ARBA00023136"/>
    </source>
</evidence>
<dbReference type="RefSeq" id="WP_261522169.1">
    <property type="nucleotide sequence ID" value="NZ_JAODNW010000022.1"/>
</dbReference>
<keyword evidence="8" id="KW-0249">Electron transport</keyword>
<dbReference type="Gene3D" id="2.60.40.420">
    <property type="entry name" value="Cupredoxins - blue copper proteins"/>
    <property type="match status" value="1"/>
</dbReference>
<comment type="subcellular location">
    <subcellularLocation>
        <location evidence="1">Membrane</location>
        <topology evidence="1">Multi-pass membrane protein</topology>
    </subcellularLocation>
</comment>
<evidence type="ECO:0000256" key="5">
    <source>
        <dbReference type="ARBA" id="ARBA00022660"/>
    </source>
</evidence>
<evidence type="ECO:0000256" key="13">
    <source>
        <dbReference type="ARBA" id="ARBA00024688"/>
    </source>
</evidence>
<name>A0ABV6D857_9HYPH</name>
<accession>A0ABV6D857</accession>
<evidence type="ECO:0000256" key="11">
    <source>
        <dbReference type="ARBA" id="ARBA00023008"/>
    </source>
</evidence>
<evidence type="ECO:0000259" key="18">
    <source>
        <dbReference type="PROSITE" id="PS50857"/>
    </source>
</evidence>
<dbReference type="PROSITE" id="PS50857">
    <property type="entry name" value="COX2_CUA"/>
    <property type="match status" value="1"/>
</dbReference>
<keyword evidence="7 16" id="KW-0479">Metal-binding</keyword>
<organism evidence="20 21">
    <name type="scientific">Chelativorans intermedius</name>
    <dbReference type="NCBI Taxonomy" id="515947"/>
    <lineage>
        <taxon>Bacteria</taxon>
        <taxon>Pseudomonadati</taxon>
        <taxon>Pseudomonadota</taxon>
        <taxon>Alphaproteobacteria</taxon>
        <taxon>Hyphomicrobiales</taxon>
        <taxon>Phyllobacteriaceae</taxon>
        <taxon>Chelativorans</taxon>
    </lineage>
</organism>
<feature type="domain" description="Cytochrome c" evidence="19">
    <location>
        <begin position="222"/>
        <end position="314"/>
    </location>
</feature>
<evidence type="ECO:0000259" key="19">
    <source>
        <dbReference type="PROSITE" id="PS51007"/>
    </source>
</evidence>
<keyword evidence="12 17" id="KW-0472">Membrane</keyword>
<comment type="function">
    <text evidence="13">Subunits I and II form the functional core of the enzyme complex. Electrons originating in cytochrome c are transferred via heme a and Cu(A) to the binuclear center formed by heme a3 and Cu(B).</text>
</comment>
<keyword evidence="5" id="KW-0679">Respiratory chain</keyword>
<proteinExistence type="inferred from homology"/>
<dbReference type="EMBL" id="JBHLXD010000014">
    <property type="protein sequence ID" value="MFC0208802.1"/>
    <property type="molecule type" value="Genomic_DNA"/>
</dbReference>
<dbReference type="Proteomes" id="UP001589755">
    <property type="component" value="Unassembled WGS sequence"/>
</dbReference>
<comment type="caution">
    <text evidence="20">The sequence shown here is derived from an EMBL/GenBank/DDBJ whole genome shotgun (WGS) entry which is preliminary data.</text>
</comment>
<evidence type="ECO:0000256" key="2">
    <source>
        <dbReference type="ARBA" id="ARBA00007866"/>
    </source>
</evidence>
<evidence type="ECO:0000256" key="10">
    <source>
        <dbReference type="ARBA" id="ARBA00023004"/>
    </source>
</evidence>
<evidence type="ECO:0000256" key="9">
    <source>
        <dbReference type="ARBA" id="ARBA00022989"/>
    </source>
</evidence>
<protein>
    <recommendedName>
        <fullName evidence="14">Cytochrome aa3 subunit 2</fullName>
    </recommendedName>
</protein>
<dbReference type="PROSITE" id="PS00078">
    <property type="entry name" value="COX2"/>
    <property type="match status" value="1"/>
</dbReference>
<feature type="transmembrane region" description="Helical" evidence="17">
    <location>
        <begin position="63"/>
        <end position="85"/>
    </location>
</feature>
<dbReference type="SUPFAM" id="SSF49503">
    <property type="entry name" value="Cupredoxins"/>
    <property type="match status" value="1"/>
</dbReference>
<evidence type="ECO:0000256" key="1">
    <source>
        <dbReference type="ARBA" id="ARBA00004141"/>
    </source>
</evidence>
<comment type="catalytic activity">
    <reaction evidence="15">
        <text>4 Fe(II)-[cytochrome c] + O2 + 8 H(+)(in) = 4 Fe(III)-[cytochrome c] + 2 H2O + 4 H(+)(out)</text>
        <dbReference type="Rhea" id="RHEA:11436"/>
        <dbReference type="Rhea" id="RHEA-COMP:10350"/>
        <dbReference type="Rhea" id="RHEA-COMP:14399"/>
        <dbReference type="ChEBI" id="CHEBI:15377"/>
        <dbReference type="ChEBI" id="CHEBI:15378"/>
        <dbReference type="ChEBI" id="CHEBI:15379"/>
        <dbReference type="ChEBI" id="CHEBI:29033"/>
        <dbReference type="ChEBI" id="CHEBI:29034"/>
        <dbReference type="EC" id="7.1.1.9"/>
    </reaction>
</comment>
<reference evidence="20 21" key="1">
    <citation type="submission" date="2024-09" db="EMBL/GenBank/DDBJ databases">
        <authorList>
            <person name="Sun Q."/>
            <person name="Mori K."/>
        </authorList>
    </citation>
    <scope>NUCLEOTIDE SEQUENCE [LARGE SCALE GENOMIC DNA]</scope>
    <source>
        <strain evidence="20 21">CCM 8543</strain>
    </source>
</reference>
<dbReference type="Pfam" id="PF00116">
    <property type="entry name" value="COX2"/>
    <property type="match status" value="1"/>
</dbReference>
<evidence type="ECO:0000256" key="15">
    <source>
        <dbReference type="ARBA" id="ARBA00047816"/>
    </source>
</evidence>
<evidence type="ECO:0000256" key="6">
    <source>
        <dbReference type="ARBA" id="ARBA00022692"/>
    </source>
</evidence>
<keyword evidence="4 16" id="KW-0349">Heme</keyword>
<evidence type="ECO:0000256" key="14">
    <source>
        <dbReference type="ARBA" id="ARBA00031399"/>
    </source>
</evidence>
<evidence type="ECO:0000313" key="20">
    <source>
        <dbReference type="EMBL" id="MFC0208802.1"/>
    </source>
</evidence>
<keyword evidence="21" id="KW-1185">Reference proteome</keyword>
<dbReference type="InterPro" id="IPR036909">
    <property type="entry name" value="Cyt_c-like_dom_sf"/>
</dbReference>
<feature type="domain" description="Cytochrome oxidase subunit II copper A binding" evidence="18">
    <location>
        <begin position="95"/>
        <end position="211"/>
    </location>
</feature>
<dbReference type="PANTHER" id="PTHR22888">
    <property type="entry name" value="CYTOCHROME C OXIDASE, SUBUNIT II"/>
    <property type="match status" value="1"/>
</dbReference>
<dbReference type="InterPro" id="IPR002429">
    <property type="entry name" value="CcO_II-like_C"/>
</dbReference>
<evidence type="ECO:0000256" key="16">
    <source>
        <dbReference type="PROSITE-ProRule" id="PRU00433"/>
    </source>
</evidence>
<keyword evidence="10 16" id="KW-0408">Iron</keyword>
<dbReference type="SUPFAM" id="SSF46626">
    <property type="entry name" value="Cytochrome c"/>
    <property type="match status" value="1"/>
</dbReference>
<dbReference type="PRINTS" id="PR01166">
    <property type="entry name" value="CYCOXIDASEII"/>
</dbReference>
<dbReference type="NCBIfam" id="TIGR02866">
    <property type="entry name" value="CoxB"/>
    <property type="match status" value="1"/>
</dbReference>
<feature type="transmembrane region" description="Helical" evidence="17">
    <location>
        <begin position="24"/>
        <end position="51"/>
    </location>
</feature>
<dbReference type="CDD" id="cd04213">
    <property type="entry name" value="CuRO_CcO_Caa3_II"/>
    <property type="match status" value="1"/>
</dbReference>
<dbReference type="Pfam" id="PF00034">
    <property type="entry name" value="Cytochrom_C"/>
    <property type="match status" value="1"/>
</dbReference>
<dbReference type="InterPro" id="IPR009056">
    <property type="entry name" value="Cyt_c-like_dom"/>
</dbReference>
<dbReference type="InterPro" id="IPR045187">
    <property type="entry name" value="CcO_II"/>
</dbReference>
<dbReference type="InterPro" id="IPR034236">
    <property type="entry name" value="CuRO_CcO_Caa3_II"/>
</dbReference>
<dbReference type="InterPro" id="IPR001505">
    <property type="entry name" value="Copper_CuA"/>
</dbReference>
<keyword evidence="11" id="KW-0186">Copper</keyword>
<gene>
    <name evidence="20" type="primary">coxB</name>
    <name evidence="20" type="ORF">ACFFJ2_10375</name>
</gene>
<evidence type="ECO:0000256" key="17">
    <source>
        <dbReference type="SAM" id="Phobius"/>
    </source>
</evidence>
<evidence type="ECO:0000256" key="8">
    <source>
        <dbReference type="ARBA" id="ARBA00022982"/>
    </source>
</evidence>
<dbReference type="InterPro" id="IPR014222">
    <property type="entry name" value="Cyt_c_oxidase_su2"/>
</dbReference>
<keyword evidence="9 17" id="KW-1133">Transmembrane helix</keyword>
<comment type="similarity">
    <text evidence="2">Belongs to the cytochrome c oxidase subunit 2 family.</text>
</comment>
<dbReference type="InterPro" id="IPR008972">
    <property type="entry name" value="Cupredoxin"/>
</dbReference>
<evidence type="ECO:0000256" key="3">
    <source>
        <dbReference type="ARBA" id="ARBA00022448"/>
    </source>
</evidence>
<evidence type="ECO:0000256" key="4">
    <source>
        <dbReference type="ARBA" id="ARBA00022617"/>
    </source>
</evidence>
<evidence type="ECO:0000256" key="7">
    <source>
        <dbReference type="ARBA" id="ARBA00022723"/>
    </source>
</evidence>